<sequence length="202" mass="22494">MKPYHLLISLGFIALAALAIGVYQASSAPLPAGFPTPTPNGRIEVKNYPAYRAATYRYRGQLSEAANRSFYPLYQHISSNDISMTAPVETRYPDSTRTGATSGEAEVSFLYRDTDTYPKEVADNIRIEDVPPMTVVSLGLQGGYDFDSYQQGLTRLNEWLAEHPGYRAIGSPRRFFYDGPYVPDPLKRSEIEIPVEAVSSNR</sequence>
<evidence type="ECO:0000313" key="2">
    <source>
        <dbReference type="Proteomes" id="UP000003172"/>
    </source>
</evidence>
<comment type="caution">
    <text evidence="1">The sequence shown here is derived from an EMBL/GenBank/DDBJ whole genome shotgun (WGS) entry which is preliminary data.</text>
</comment>
<accession>I4FXU6</accession>
<dbReference type="EMBL" id="CAII01000883">
    <property type="protein sequence ID" value="CCI00507.1"/>
    <property type="molecule type" value="Genomic_DNA"/>
</dbReference>
<gene>
    <name evidence="1" type="ORF">MICAB_900002</name>
</gene>
<dbReference type="InterPro" id="IPR011256">
    <property type="entry name" value="Reg_factor_effector_dom_sf"/>
</dbReference>
<name>I4FXU6_MICAE</name>
<proteinExistence type="predicted"/>
<dbReference type="Proteomes" id="UP000003172">
    <property type="component" value="Unassembled WGS sequence"/>
</dbReference>
<dbReference type="AlphaFoldDB" id="I4FXU6"/>
<dbReference type="Gene3D" id="3.20.80.10">
    <property type="entry name" value="Regulatory factor, effector binding domain"/>
    <property type="match status" value="1"/>
</dbReference>
<protein>
    <submittedName>
        <fullName evidence="1">Uncharacterized protein</fullName>
    </submittedName>
</protein>
<dbReference type="SUPFAM" id="SSF55136">
    <property type="entry name" value="Probable bacterial effector-binding domain"/>
    <property type="match status" value="1"/>
</dbReference>
<dbReference type="HOGENOM" id="CLU_104131_1_0_3"/>
<dbReference type="Pfam" id="PF04832">
    <property type="entry name" value="SOUL"/>
    <property type="match status" value="1"/>
</dbReference>
<reference evidence="1 2" key="1">
    <citation type="submission" date="2012-04" db="EMBL/GenBank/DDBJ databases">
        <authorList>
            <person name="Genoscope - CEA"/>
        </authorList>
    </citation>
    <scope>NUCLEOTIDE SEQUENCE [LARGE SCALE GENOMIC DNA]</scope>
    <source>
        <strain evidence="1 2">9717</strain>
    </source>
</reference>
<dbReference type="RefSeq" id="WP_002757527.1">
    <property type="nucleotide sequence ID" value="NZ_HE972669.1"/>
</dbReference>
<evidence type="ECO:0000313" key="1">
    <source>
        <dbReference type="EMBL" id="CCI00507.1"/>
    </source>
</evidence>
<organism evidence="1 2">
    <name type="scientific">Microcystis aeruginosa PCC 9717</name>
    <dbReference type="NCBI Taxonomy" id="1160286"/>
    <lineage>
        <taxon>Bacteria</taxon>
        <taxon>Bacillati</taxon>
        <taxon>Cyanobacteriota</taxon>
        <taxon>Cyanophyceae</taxon>
        <taxon>Oscillatoriophycideae</taxon>
        <taxon>Chroococcales</taxon>
        <taxon>Microcystaceae</taxon>
        <taxon>Microcystis</taxon>
    </lineage>
</organism>
<dbReference type="InterPro" id="IPR006917">
    <property type="entry name" value="SOUL_heme-bd"/>
</dbReference>